<proteinExistence type="predicted"/>
<dbReference type="InterPro" id="IPR051043">
    <property type="entry name" value="Sulfatase_Mod_Factor_Kinase"/>
</dbReference>
<accession>A0ABQ6UG89</accession>
<dbReference type="InterPro" id="IPR005532">
    <property type="entry name" value="SUMF_dom"/>
</dbReference>
<protein>
    <submittedName>
        <fullName evidence="3">Formylglycine-generating enzyme family protein</fullName>
    </submittedName>
</protein>
<dbReference type="PANTHER" id="PTHR23150">
    <property type="entry name" value="SULFATASE MODIFYING FACTOR 1, 2"/>
    <property type="match status" value="1"/>
</dbReference>
<evidence type="ECO:0000256" key="1">
    <source>
        <dbReference type="SAM" id="MobiDB-lite"/>
    </source>
</evidence>
<sequence>MSTEPVDPGDGGGTPPPSPCCAPRRAPAAVGTGAAAGASAVRSPFGGTDDLIALPGGTFLMGTDDPEGFPEDLEGPVRPVAVAPFAIAATPVTNRQFARFVDATGYRTDAERYGWSFVFHLLLAPSAHRYVLDASVPQAPWWLAVEGAHWAAPDGPGSDVRGRERHPVVHVSHRDAEAYCLWSGTRLATEAEWEYAARGGLSQARYAWGDELTPDGRHLCNIWQGAFPAVNTAEDGFAGTSPVTAFPPNGYGLYDVAGNVWELTAEPWRDRRGRISPGESVIRGGSYLCHDSYCNRYRVAARSRTTVDSSSGNTGFRVARQSGADWYLPTPLNWPFCIG</sequence>
<organism evidence="3 4">
    <name type="scientific">Micromonospora aurantiaca</name>
    <name type="common">nom. illeg.</name>
    <dbReference type="NCBI Taxonomy" id="47850"/>
    <lineage>
        <taxon>Bacteria</taxon>
        <taxon>Bacillati</taxon>
        <taxon>Actinomycetota</taxon>
        <taxon>Actinomycetes</taxon>
        <taxon>Micromonosporales</taxon>
        <taxon>Micromonosporaceae</taxon>
        <taxon>Micromonospora</taxon>
    </lineage>
</organism>
<evidence type="ECO:0000259" key="2">
    <source>
        <dbReference type="Pfam" id="PF03781"/>
    </source>
</evidence>
<dbReference type="RefSeq" id="WP_151013084.1">
    <property type="nucleotide sequence ID" value="NZ_CP084582.1"/>
</dbReference>
<keyword evidence="4" id="KW-1185">Reference proteome</keyword>
<feature type="region of interest" description="Disordered" evidence="1">
    <location>
        <begin position="1"/>
        <end position="28"/>
    </location>
</feature>
<dbReference type="InterPro" id="IPR042095">
    <property type="entry name" value="SUMF_sf"/>
</dbReference>
<evidence type="ECO:0000313" key="4">
    <source>
        <dbReference type="Proteomes" id="UP000471364"/>
    </source>
</evidence>
<reference evidence="3 4" key="1">
    <citation type="submission" date="2019-09" db="EMBL/GenBank/DDBJ databases">
        <title>High taxonomic diversity of Micromonospora strains isolated from Medicago sativa nodules in different geographical locations.</title>
        <authorList>
            <person name="Martinez-Hidalgo P."/>
            <person name="Flores-Felix J.D."/>
            <person name="Velazquez E."/>
            <person name="Brau L."/>
            <person name="Trujillo M.E."/>
            <person name="Martinez-Molina E."/>
        </authorList>
    </citation>
    <scope>NUCLEOTIDE SEQUENCE [LARGE SCALE GENOMIC DNA]</scope>
    <source>
        <strain evidence="3 4">ALFB5</strain>
    </source>
</reference>
<dbReference type="InterPro" id="IPR016187">
    <property type="entry name" value="CTDL_fold"/>
</dbReference>
<name>A0ABQ6UG89_9ACTN</name>
<comment type="caution">
    <text evidence="3">The sequence shown here is derived from an EMBL/GenBank/DDBJ whole genome shotgun (WGS) entry which is preliminary data.</text>
</comment>
<dbReference type="PANTHER" id="PTHR23150:SF19">
    <property type="entry name" value="FORMYLGLYCINE-GENERATING ENZYME"/>
    <property type="match status" value="1"/>
</dbReference>
<dbReference type="Pfam" id="PF03781">
    <property type="entry name" value="FGE-sulfatase"/>
    <property type="match status" value="1"/>
</dbReference>
<dbReference type="Gene3D" id="3.90.1580.10">
    <property type="entry name" value="paralog of FGE (formylglycine-generating enzyme)"/>
    <property type="match status" value="1"/>
</dbReference>
<feature type="domain" description="Sulfatase-modifying factor enzyme-like" evidence="2">
    <location>
        <begin position="49"/>
        <end position="320"/>
    </location>
</feature>
<dbReference type="SUPFAM" id="SSF56436">
    <property type="entry name" value="C-type lectin-like"/>
    <property type="match status" value="1"/>
</dbReference>
<evidence type="ECO:0000313" key="3">
    <source>
        <dbReference type="EMBL" id="KAB1112648.1"/>
    </source>
</evidence>
<gene>
    <name evidence="3" type="ORF">F6X54_14950</name>
</gene>
<dbReference type="Proteomes" id="UP000471364">
    <property type="component" value="Unassembled WGS sequence"/>
</dbReference>
<dbReference type="EMBL" id="WAAR01000059">
    <property type="protein sequence ID" value="KAB1112648.1"/>
    <property type="molecule type" value="Genomic_DNA"/>
</dbReference>